<evidence type="ECO:0000313" key="2">
    <source>
        <dbReference type="EMBL" id="OOC10749.1"/>
    </source>
</evidence>
<dbReference type="PROSITE" id="PS51384">
    <property type="entry name" value="FAD_FR"/>
    <property type="match status" value="1"/>
</dbReference>
<dbReference type="AlphaFoldDB" id="A0A1V3A099"/>
<evidence type="ECO:0000259" key="1">
    <source>
        <dbReference type="PROSITE" id="PS51384"/>
    </source>
</evidence>
<protein>
    <submittedName>
        <fullName evidence="2">Oxidoreductase</fullName>
    </submittedName>
</protein>
<sequence length="243" mass="27318">MEHGPDSLPDHFMPARIERIEQVTPLIRTFTLAADPQRFVSRAGQWLDLVIPQGEAKPFVGGYSVVSPPRDDGRLQLAIKYADHHAATHHLHTAAREGDTVYITAGQGDFFFERGMADNVVLLGAGIGVTPLFSILRYVHESAPEVNAHLVYSVARRDEVLFPEELERLASASNIDVTLTVTREAEDWLGHTGRISHPLLESLELPRDALFYFCGSREFIEDMATLLGDWGIPETQLKYEKWW</sequence>
<accession>A0A1V3A099</accession>
<dbReference type="Pfam" id="PF00970">
    <property type="entry name" value="FAD_binding_6"/>
    <property type="match status" value="1"/>
</dbReference>
<feature type="domain" description="FAD-binding FR-type" evidence="1">
    <location>
        <begin position="10"/>
        <end position="113"/>
    </location>
</feature>
<comment type="caution">
    <text evidence="2">The sequence shown here is derived from an EMBL/GenBank/DDBJ whole genome shotgun (WGS) entry which is preliminary data.</text>
</comment>
<dbReference type="InterPro" id="IPR008333">
    <property type="entry name" value="Cbr1-like_FAD-bd_dom"/>
</dbReference>
<keyword evidence="3" id="KW-1185">Reference proteome</keyword>
<proteinExistence type="predicted"/>
<name>A0A1V3A099_9GAMM</name>
<organism evidence="2 3">
    <name type="scientific">Thioalkalivibrio halophilus</name>
    <dbReference type="NCBI Taxonomy" id="252474"/>
    <lineage>
        <taxon>Bacteria</taxon>
        <taxon>Pseudomonadati</taxon>
        <taxon>Pseudomonadota</taxon>
        <taxon>Gammaproteobacteria</taxon>
        <taxon>Chromatiales</taxon>
        <taxon>Ectothiorhodospiraceae</taxon>
        <taxon>Thioalkalivibrio</taxon>
    </lineage>
</organism>
<dbReference type="EMBL" id="MUZR01000010">
    <property type="protein sequence ID" value="OOC10749.1"/>
    <property type="molecule type" value="Genomic_DNA"/>
</dbReference>
<dbReference type="InterPro" id="IPR039261">
    <property type="entry name" value="FNR_nucleotide-bd"/>
</dbReference>
<reference evidence="2 3" key="1">
    <citation type="submission" date="2017-02" db="EMBL/GenBank/DDBJ databases">
        <title>Genomic diversity within the haloalkaliphilic genus Thioalkalivibrio.</title>
        <authorList>
            <person name="Ahn A.-C."/>
            <person name="Meier-Kolthoff J."/>
            <person name="Overmars L."/>
            <person name="Richter M."/>
            <person name="Woyke T."/>
            <person name="Sorokin D.Y."/>
            <person name="Muyzer G."/>
        </authorList>
    </citation>
    <scope>NUCLEOTIDE SEQUENCE [LARGE SCALE GENOMIC DNA]</scope>
    <source>
        <strain evidence="2 3">HL17</strain>
    </source>
</reference>
<dbReference type="Proteomes" id="UP000189177">
    <property type="component" value="Unassembled WGS sequence"/>
</dbReference>
<dbReference type="OrthoDB" id="9796486at2"/>
<dbReference type="Gene3D" id="2.40.30.10">
    <property type="entry name" value="Translation factors"/>
    <property type="match status" value="1"/>
</dbReference>
<dbReference type="GO" id="GO:0016491">
    <property type="term" value="F:oxidoreductase activity"/>
    <property type="evidence" value="ECO:0007669"/>
    <property type="project" value="InterPro"/>
</dbReference>
<dbReference type="STRING" id="252474.B1A74_04110"/>
<dbReference type="PANTHER" id="PTHR47354">
    <property type="entry name" value="NADH OXIDOREDUCTASE HCR"/>
    <property type="match status" value="1"/>
</dbReference>
<dbReference type="PANTHER" id="PTHR47354:SF5">
    <property type="entry name" value="PROTEIN RFBI"/>
    <property type="match status" value="1"/>
</dbReference>
<dbReference type="SUPFAM" id="SSF52343">
    <property type="entry name" value="Ferredoxin reductase-like, C-terminal NADP-linked domain"/>
    <property type="match status" value="1"/>
</dbReference>
<dbReference type="InterPro" id="IPR017938">
    <property type="entry name" value="Riboflavin_synthase-like_b-brl"/>
</dbReference>
<dbReference type="Pfam" id="PF00175">
    <property type="entry name" value="NAD_binding_1"/>
    <property type="match status" value="1"/>
</dbReference>
<evidence type="ECO:0000313" key="3">
    <source>
        <dbReference type="Proteomes" id="UP000189177"/>
    </source>
</evidence>
<dbReference type="RefSeq" id="WP_077243845.1">
    <property type="nucleotide sequence ID" value="NZ_MUZR01000010.1"/>
</dbReference>
<dbReference type="InterPro" id="IPR001433">
    <property type="entry name" value="OxRdtase_FAD/NAD-bd"/>
</dbReference>
<dbReference type="SUPFAM" id="SSF63380">
    <property type="entry name" value="Riboflavin synthase domain-like"/>
    <property type="match status" value="1"/>
</dbReference>
<dbReference type="Gene3D" id="3.40.50.80">
    <property type="entry name" value="Nucleotide-binding domain of ferredoxin-NADP reductase (FNR) module"/>
    <property type="match status" value="1"/>
</dbReference>
<gene>
    <name evidence="2" type="ORF">B1A74_04110</name>
</gene>
<dbReference type="InterPro" id="IPR017927">
    <property type="entry name" value="FAD-bd_FR_type"/>
</dbReference>
<dbReference type="InterPro" id="IPR050415">
    <property type="entry name" value="MRET"/>
</dbReference>